<dbReference type="GO" id="GO:0003941">
    <property type="term" value="F:L-serine ammonia-lyase activity"/>
    <property type="evidence" value="ECO:0007669"/>
    <property type="project" value="TreeGrafter"/>
</dbReference>
<dbReference type="GO" id="GO:0009097">
    <property type="term" value="P:isoleucine biosynthetic process"/>
    <property type="evidence" value="ECO:0007669"/>
    <property type="project" value="TreeGrafter"/>
</dbReference>
<organism evidence="5 6">
    <name type="scientific">Candidatus Sulfotelmatobacter kueseliae</name>
    <dbReference type="NCBI Taxonomy" id="2042962"/>
    <lineage>
        <taxon>Bacteria</taxon>
        <taxon>Pseudomonadati</taxon>
        <taxon>Acidobacteriota</taxon>
        <taxon>Terriglobia</taxon>
        <taxon>Terriglobales</taxon>
        <taxon>Candidatus Korobacteraceae</taxon>
        <taxon>Candidatus Sulfotelmatobacter</taxon>
    </lineage>
</organism>
<dbReference type="SUPFAM" id="SSF53686">
    <property type="entry name" value="Tryptophan synthase beta subunit-like PLP-dependent enzymes"/>
    <property type="match status" value="1"/>
</dbReference>
<dbReference type="GO" id="GO:0004794">
    <property type="term" value="F:threonine deaminase activity"/>
    <property type="evidence" value="ECO:0007669"/>
    <property type="project" value="TreeGrafter"/>
</dbReference>
<dbReference type="Pfam" id="PF00291">
    <property type="entry name" value="PALP"/>
    <property type="match status" value="1"/>
</dbReference>
<dbReference type="NCBIfam" id="NF004771">
    <property type="entry name" value="PRK06110.1"/>
    <property type="match status" value="1"/>
</dbReference>
<protein>
    <submittedName>
        <fullName evidence="5">Threonine dehydratase</fullName>
    </submittedName>
</protein>
<dbReference type="OrthoDB" id="9811476at2"/>
<dbReference type="Proteomes" id="UP000238701">
    <property type="component" value="Unassembled WGS sequence"/>
</dbReference>
<comment type="cofactor">
    <cofactor evidence="1">
        <name>pyridoxal 5'-phosphate</name>
        <dbReference type="ChEBI" id="CHEBI:597326"/>
    </cofactor>
</comment>
<dbReference type="GO" id="GO:0006567">
    <property type="term" value="P:L-threonine catabolic process"/>
    <property type="evidence" value="ECO:0007669"/>
    <property type="project" value="TreeGrafter"/>
</dbReference>
<name>A0A2U3KRF6_9BACT</name>
<dbReference type="EMBL" id="OMOD01000137">
    <property type="protein sequence ID" value="SPF42246.1"/>
    <property type="molecule type" value="Genomic_DNA"/>
</dbReference>
<dbReference type="InterPro" id="IPR036052">
    <property type="entry name" value="TrpB-like_PALP_sf"/>
</dbReference>
<keyword evidence="3" id="KW-0456">Lyase</keyword>
<sequence length="327" mass="35225">MPGQILATTSLPTLEEIRAAQELVYSVMQPTPQIVWPLLCERLGTEVWVKHENHTPVGAFKARTAVVYAAELFRESPGITGLVTATRGNHGQSVALAARRFKVSAHIVVPRGNSAEKNTAMRAQGADLIEFGTDYQEAKEHAKKLAAERGWHFVPSYHRDIVKGVATYWLEFFSAMADLDVVYVPIGQGSGICSCAAVRNGMKLKTKIVGVVAEGAPAYALSFEAGRKIAAPVTTLLADGMACRVPDEDSLAVVLENVDHIVQVSEEEIRQAMKIYFIDTHNVAEGAGAAGLAAALKERLALNSKRVGLVISGGNVDHDVFARVLLD</sequence>
<dbReference type="CDD" id="cd01562">
    <property type="entry name" value="Thr-dehyd"/>
    <property type="match status" value="1"/>
</dbReference>
<evidence type="ECO:0000313" key="5">
    <source>
        <dbReference type="EMBL" id="SPF42246.1"/>
    </source>
</evidence>
<dbReference type="AlphaFoldDB" id="A0A2U3KRF6"/>
<dbReference type="PANTHER" id="PTHR48078:SF7">
    <property type="entry name" value="BLL6502 PROTEIN"/>
    <property type="match status" value="1"/>
</dbReference>
<dbReference type="InterPro" id="IPR050147">
    <property type="entry name" value="Ser/Thr_Dehydratase"/>
</dbReference>
<dbReference type="Gene3D" id="3.40.50.1100">
    <property type="match status" value="2"/>
</dbReference>
<dbReference type="PANTHER" id="PTHR48078">
    <property type="entry name" value="THREONINE DEHYDRATASE, MITOCHONDRIAL-RELATED"/>
    <property type="match status" value="1"/>
</dbReference>
<keyword evidence="2" id="KW-0663">Pyridoxal phosphate</keyword>
<dbReference type="GO" id="GO:0006565">
    <property type="term" value="P:L-serine catabolic process"/>
    <property type="evidence" value="ECO:0007669"/>
    <property type="project" value="TreeGrafter"/>
</dbReference>
<dbReference type="InterPro" id="IPR001926">
    <property type="entry name" value="TrpB-like_PALP"/>
</dbReference>
<evidence type="ECO:0000256" key="3">
    <source>
        <dbReference type="ARBA" id="ARBA00023239"/>
    </source>
</evidence>
<accession>A0A2U3KRF6</accession>
<evidence type="ECO:0000313" key="6">
    <source>
        <dbReference type="Proteomes" id="UP000238701"/>
    </source>
</evidence>
<gene>
    <name evidence="5" type="ORF">SBA1_430047</name>
</gene>
<reference evidence="6" key="1">
    <citation type="submission" date="2018-02" db="EMBL/GenBank/DDBJ databases">
        <authorList>
            <person name="Hausmann B."/>
        </authorList>
    </citation>
    <scope>NUCLEOTIDE SEQUENCE [LARGE SCALE GENOMIC DNA]</scope>
    <source>
        <strain evidence="6">Peat soil MAG SbA1</strain>
    </source>
</reference>
<proteinExistence type="predicted"/>
<evidence type="ECO:0000259" key="4">
    <source>
        <dbReference type="Pfam" id="PF00291"/>
    </source>
</evidence>
<feature type="domain" description="Tryptophan synthase beta chain-like PALP" evidence="4">
    <location>
        <begin position="29"/>
        <end position="313"/>
    </location>
</feature>
<evidence type="ECO:0000256" key="1">
    <source>
        <dbReference type="ARBA" id="ARBA00001933"/>
    </source>
</evidence>
<evidence type="ECO:0000256" key="2">
    <source>
        <dbReference type="ARBA" id="ARBA00022898"/>
    </source>
</evidence>